<evidence type="ECO:0000313" key="2">
    <source>
        <dbReference type="Proteomes" id="UP000268033"/>
    </source>
</evidence>
<protein>
    <submittedName>
        <fullName evidence="1">Uncharacterized protein</fullName>
    </submittedName>
</protein>
<dbReference type="RefSeq" id="WP_123420271.1">
    <property type="nucleotide sequence ID" value="NZ_JBLXEP010000009.1"/>
</dbReference>
<dbReference type="AlphaFoldDB" id="A0A3N1PTB5"/>
<dbReference type="STRING" id="584787.GCA_001247655_02181"/>
<sequence length="74" mass="7640">MPTITLVQNADNQNGVHNMRGQPGGIPLTGLAGDHAVFTCTNPLATIQGITSVDIVYNTGVPAPETIQVSSVQP</sequence>
<dbReference type="Proteomes" id="UP000268033">
    <property type="component" value="Unassembled WGS sequence"/>
</dbReference>
<reference evidence="1 2" key="1">
    <citation type="submission" date="2018-11" db="EMBL/GenBank/DDBJ databases">
        <title>Genomic Encyclopedia of Type Strains, Phase IV (KMG-IV): sequencing the most valuable type-strain genomes for metagenomic binning, comparative biology and taxonomic classification.</title>
        <authorList>
            <person name="Goeker M."/>
        </authorList>
    </citation>
    <scope>NUCLEOTIDE SEQUENCE [LARGE SCALE GENOMIC DNA]</scope>
    <source>
        <strain evidence="1 2">DSM 21945</strain>
    </source>
</reference>
<proteinExistence type="predicted"/>
<name>A0A3N1PTB5_9GAMM</name>
<gene>
    <name evidence="1" type="ORF">EDC28_10137</name>
</gene>
<organism evidence="1 2">
    <name type="scientific">Gallaecimonas pentaromativorans</name>
    <dbReference type="NCBI Taxonomy" id="584787"/>
    <lineage>
        <taxon>Bacteria</taxon>
        <taxon>Pseudomonadati</taxon>
        <taxon>Pseudomonadota</taxon>
        <taxon>Gammaproteobacteria</taxon>
        <taxon>Enterobacterales</taxon>
        <taxon>Gallaecimonadaceae</taxon>
        <taxon>Gallaecimonas</taxon>
    </lineage>
</organism>
<dbReference type="EMBL" id="RJUL01000001">
    <property type="protein sequence ID" value="ROQ30351.1"/>
    <property type="molecule type" value="Genomic_DNA"/>
</dbReference>
<evidence type="ECO:0000313" key="1">
    <source>
        <dbReference type="EMBL" id="ROQ30351.1"/>
    </source>
</evidence>
<comment type="caution">
    <text evidence="1">The sequence shown here is derived from an EMBL/GenBank/DDBJ whole genome shotgun (WGS) entry which is preliminary data.</text>
</comment>
<accession>A0A3N1PTB5</accession>
<keyword evidence="2" id="KW-1185">Reference proteome</keyword>